<keyword evidence="1" id="KW-0812">Transmembrane</keyword>
<evidence type="ECO:0000313" key="3">
    <source>
        <dbReference type="Proteomes" id="UP000016521"/>
    </source>
</evidence>
<gene>
    <name evidence="2" type="ORF">PPIS_a0160</name>
</gene>
<protein>
    <submittedName>
        <fullName evidence="2">Uncharacterized protein</fullName>
    </submittedName>
</protein>
<evidence type="ECO:0000313" key="2">
    <source>
        <dbReference type="EMBL" id="ATD05519.1"/>
    </source>
</evidence>
<reference evidence="2 3" key="1">
    <citation type="submission" date="2015-06" db="EMBL/GenBank/DDBJ databases">
        <authorList>
            <person name="Xie B.-B."/>
            <person name="Rong J.-C."/>
            <person name="Qin Q.-L."/>
            <person name="Zhang Y.-Z."/>
        </authorList>
    </citation>
    <scope>NUCLEOTIDE SEQUENCE [LARGE SCALE GENOMIC DNA]</scope>
    <source>
        <strain evidence="2 3">JCM 20779</strain>
    </source>
</reference>
<name>A0ABN5CB33_PSEO7</name>
<dbReference type="EMBL" id="CP011924">
    <property type="protein sequence ID" value="ATD05519.1"/>
    <property type="molecule type" value="Genomic_DNA"/>
</dbReference>
<dbReference type="Proteomes" id="UP000016521">
    <property type="component" value="Chromosome I"/>
</dbReference>
<dbReference type="RefSeq" id="WP_019647403.1">
    <property type="nucleotide sequence ID" value="NZ_CP011924.1"/>
</dbReference>
<feature type="transmembrane region" description="Helical" evidence="1">
    <location>
        <begin position="23"/>
        <end position="41"/>
    </location>
</feature>
<organism evidence="2 3">
    <name type="scientific">Pseudoalteromonas piscicida</name>
    <dbReference type="NCBI Taxonomy" id="43662"/>
    <lineage>
        <taxon>Bacteria</taxon>
        <taxon>Pseudomonadati</taxon>
        <taxon>Pseudomonadota</taxon>
        <taxon>Gammaproteobacteria</taxon>
        <taxon>Alteromonadales</taxon>
        <taxon>Pseudoalteromonadaceae</taxon>
        <taxon>Pseudoalteromonas</taxon>
    </lineage>
</organism>
<accession>A0ABN5CB33</accession>
<sequence>MRGHHIMTAAAQTPIAVITKPKLIITAIIHTGALALVWRFAQK</sequence>
<keyword evidence="1" id="KW-0472">Membrane</keyword>
<evidence type="ECO:0000256" key="1">
    <source>
        <dbReference type="SAM" id="Phobius"/>
    </source>
</evidence>
<keyword evidence="3" id="KW-1185">Reference proteome</keyword>
<keyword evidence="1" id="KW-1133">Transmembrane helix</keyword>
<proteinExistence type="predicted"/>